<dbReference type="PANTHER" id="PTHR11808">
    <property type="entry name" value="TRANS-SULFURATION ENZYME FAMILY MEMBER"/>
    <property type="match status" value="1"/>
</dbReference>
<dbReference type="Gene3D" id="3.90.1150.10">
    <property type="entry name" value="Aspartate Aminotransferase, domain 1"/>
    <property type="match status" value="1"/>
</dbReference>
<evidence type="ECO:0000256" key="9">
    <source>
        <dbReference type="SAM" id="MobiDB-lite"/>
    </source>
</evidence>
<evidence type="ECO:0000256" key="6">
    <source>
        <dbReference type="ARBA" id="ARBA00023192"/>
    </source>
</evidence>
<accession>A0A8T0F908</accession>
<dbReference type="GO" id="GO:0005737">
    <property type="term" value="C:cytoplasm"/>
    <property type="evidence" value="ECO:0007669"/>
    <property type="project" value="TreeGrafter"/>
</dbReference>
<evidence type="ECO:0000256" key="1">
    <source>
        <dbReference type="ARBA" id="ARBA00001933"/>
    </source>
</evidence>
<reference evidence="10" key="1">
    <citation type="journal article" date="2020" name="bioRxiv">
        <title>Chromosome-level reference genome of the European wasp spider Argiope bruennichi: a resource for studies on range expansion and evolutionary adaptation.</title>
        <authorList>
            <person name="Sheffer M.M."/>
            <person name="Hoppe A."/>
            <person name="Krehenwinkel H."/>
            <person name="Uhl G."/>
            <person name="Kuss A.W."/>
            <person name="Jensen L."/>
            <person name="Jensen C."/>
            <person name="Gillespie R.G."/>
            <person name="Hoff K.J."/>
            <person name="Prost S."/>
        </authorList>
    </citation>
    <scope>NUCLEOTIDE SEQUENCE</scope>
</reference>
<dbReference type="SUPFAM" id="SSF53383">
    <property type="entry name" value="PLP-dependent transferases"/>
    <property type="match status" value="1"/>
</dbReference>
<evidence type="ECO:0000256" key="8">
    <source>
        <dbReference type="RuleBase" id="RU362118"/>
    </source>
</evidence>
<dbReference type="GO" id="GO:0004123">
    <property type="term" value="F:cystathionine gamma-lyase activity"/>
    <property type="evidence" value="ECO:0007669"/>
    <property type="project" value="TreeGrafter"/>
</dbReference>
<dbReference type="GO" id="GO:0030170">
    <property type="term" value="F:pyridoxal phosphate binding"/>
    <property type="evidence" value="ECO:0007669"/>
    <property type="project" value="InterPro"/>
</dbReference>
<evidence type="ECO:0000256" key="3">
    <source>
        <dbReference type="ARBA" id="ARBA00009077"/>
    </source>
</evidence>
<evidence type="ECO:0000256" key="4">
    <source>
        <dbReference type="ARBA" id="ARBA00012085"/>
    </source>
</evidence>
<keyword evidence="6" id="KW-0028">Amino-acid biosynthesis</keyword>
<dbReference type="FunFam" id="3.90.1150.10:FF:000008">
    <property type="entry name" value="Cystathionine gamma-synthase"/>
    <property type="match status" value="1"/>
</dbReference>
<dbReference type="InterPro" id="IPR015421">
    <property type="entry name" value="PyrdxlP-dep_Trfase_major"/>
</dbReference>
<name>A0A8T0F908_ARGBR</name>
<organism evidence="10 11">
    <name type="scientific">Argiope bruennichi</name>
    <name type="common">Wasp spider</name>
    <name type="synonym">Aranea bruennichi</name>
    <dbReference type="NCBI Taxonomy" id="94029"/>
    <lineage>
        <taxon>Eukaryota</taxon>
        <taxon>Metazoa</taxon>
        <taxon>Ecdysozoa</taxon>
        <taxon>Arthropoda</taxon>
        <taxon>Chelicerata</taxon>
        <taxon>Arachnida</taxon>
        <taxon>Araneae</taxon>
        <taxon>Araneomorphae</taxon>
        <taxon>Entelegynae</taxon>
        <taxon>Araneoidea</taxon>
        <taxon>Araneidae</taxon>
        <taxon>Argiope</taxon>
    </lineage>
</organism>
<evidence type="ECO:0000256" key="7">
    <source>
        <dbReference type="ARBA" id="ARBA00029853"/>
    </source>
</evidence>
<dbReference type="AlphaFoldDB" id="A0A8T0F908"/>
<dbReference type="Gene3D" id="3.40.640.10">
    <property type="entry name" value="Type I PLP-dependent aspartate aminotransferase-like (Major domain)"/>
    <property type="match status" value="1"/>
</dbReference>
<comment type="caution">
    <text evidence="10">The sequence shown here is derived from an EMBL/GenBank/DDBJ whole genome shotgun (WGS) entry which is preliminary data.</text>
</comment>
<sequence>MDFEFETRAVHGGDDPQKRKTKKPSVILDSIDDEEITIENESKLRLEKCIASLEKAKYCLCYPSGTAAITSISMLIGDGDHAVFFDSVYHGTRTNSDLRAACGAIDITFADLRDASVLDFNGGSSTKTPKNFLNPQNWEKASQAIGSIPSPLDCYLCLRGMKTLHLRMERHKENGFQVARFLESHPNVEKVLHPGLESHPQHDLAKKQCTGFSGMVSFCIKGGIEAAREFAKRIKVFTLAVSLGTIESLVDIPPIMTASPLSKETRAELEIPENLIRLSIGIEDARDLIADLDQALRGE</sequence>
<dbReference type="Proteomes" id="UP000807504">
    <property type="component" value="Unassembled WGS sequence"/>
</dbReference>
<dbReference type="InterPro" id="IPR015424">
    <property type="entry name" value="PyrdxlP-dep_Trfase"/>
</dbReference>
<evidence type="ECO:0000256" key="2">
    <source>
        <dbReference type="ARBA" id="ARBA00005038"/>
    </source>
</evidence>
<comment type="similarity">
    <text evidence="3 8">Belongs to the trans-sulfuration enzymes family.</text>
</comment>
<dbReference type="PANTHER" id="PTHR11808:SF15">
    <property type="entry name" value="CYSTATHIONINE GAMMA-LYASE"/>
    <property type="match status" value="1"/>
</dbReference>
<dbReference type="EC" id="4.4.1.1" evidence="4"/>
<keyword evidence="5 8" id="KW-0663">Pyridoxal phosphate</keyword>
<evidence type="ECO:0000313" key="11">
    <source>
        <dbReference type="Proteomes" id="UP000807504"/>
    </source>
</evidence>
<reference evidence="10" key="2">
    <citation type="submission" date="2020-06" db="EMBL/GenBank/DDBJ databases">
        <authorList>
            <person name="Sheffer M."/>
        </authorList>
    </citation>
    <scope>NUCLEOTIDE SEQUENCE</scope>
</reference>
<gene>
    <name evidence="10" type="ORF">HNY73_009267</name>
</gene>
<dbReference type="EMBL" id="JABXBU010000015">
    <property type="protein sequence ID" value="KAF8787696.1"/>
    <property type="molecule type" value="Genomic_DNA"/>
</dbReference>
<dbReference type="InterPro" id="IPR015422">
    <property type="entry name" value="PyrdxlP-dep_Trfase_small"/>
</dbReference>
<dbReference type="GO" id="GO:0019343">
    <property type="term" value="P:cysteine biosynthetic process via cystathionine"/>
    <property type="evidence" value="ECO:0007669"/>
    <property type="project" value="TreeGrafter"/>
</dbReference>
<keyword evidence="11" id="KW-1185">Reference proteome</keyword>
<evidence type="ECO:0000256" key="5">
    <source>
        <dbReference type="ARBA" id="ARBA00022898"/>
    </source>
</evidence>
<dbReference type="InterPro" id="IPR000277">
    <property type="entry name" value="Cys/Met-Metab_PyrdxlP-dep_enz"/>
</dbReference>
<feature type="region of interest" description="Disordered" evidence="9">
    <location>
        <begin position="1"/>
        <end position="23"/>
    </location>
</feature>
<proteinExistence type="inferred from homology"/>
<feature type="compositionally biased region" description="Basic and acidic residues" evidence="9">
    <location>
        <begin position="1"/>
        <end position="18"/>
    </location>
</feature>
<keyword evidence="6" id="KW-0198">Cysteine biosynthesis</keyword>
<dbReference type="GO" id="GO:0019346">
    <property type="term" value="P:transsulfuration"/>
    <property type="evidence" value="ECO:0007669"/>
    <property type="project" value="InterPro"/>
</dbReference>
<dbReference type="Pfam" id="PF01053">
    <property type="entry name" value="Cys_Met_Meta_PP"/>
    <property type="match status" value="2"/>
</dbReference>
<comment type="cofactor">
    <cofactor evidence="1 8">
        <name>pyridoxal 5'-phosphate</name>
        <dbReference type="ChEBI" id="CHEBI:597326"/>
    </cofactor>
</comment>
<protein>
    <recommendedName>
        <fullName evidence="4">cystathionine gamma-lyase</fullName>
        <ecNumber evidence="4">4.4.1.1</ecNumber>
    </recommendedName>
    <alternativeName>
        <fullName evidence="7">Gamma-cystathionase</fullName>
    </alternativeName>
</protein>
<comment type="pathway">
    <text evidence="2">Amino-acid biosynthesis; L-cysteine biosynthesis; L-cysteine from L-homocysteine and L-serine: step 2/2.</text>
</comment>
<evidence type="ECO:0000313" key="10">
    <source>
        <dbReference type="EMBL" id="KAF8787696.1"/>
    </source>
</evidence>